<dbReference type="Gene3D" id="1.25.40.590">
    <property type="entry name" value="Type IV / VI secretion system, DotU"/>
    <property type="match status" value="1"/>
</dbReference>
<keyword evidence="4" id="KW-1185">Reference proteome</keyword>
<feature type="domain" description="Type IV / VI secretion system DotU" evidence="2">
    <location>
        <begin position="59"/>
        <end position="258"/>
    </location>
</feature>
<protein>
    <submittedName>
        <fullName evidence="3">DotU family type IV/VI secretion system protein</fullName>
    </submittedName>
</protein>
<proteinExistence type="predicted"/>
<keyword evidence="1" id="KW-0812">Transmembrane</keyword>
<dbReference type="PANTHER" id="PTHR38033:SF1">
    <property type="entry name" value="DOTU FAMILY TYPE IV_VI SECRETION SYSTEM PROTEIN"/>
    <property type="match status" value="1"/>
</dbReference>
<comment type="caution">
    <text evidence="3">The sequence shown here is derived from an EMBL/GenBank/DDBJ whole genome shotgun (WGS) entry which is preliminary data.</text>
</comment>
<dbReference type="InterPro" id="IPR038522">
    <property type="entry name" value="T4/T6SS_DotU_sf"/>
</dbReference>
<name>A0A839IQ07_9GAMM</name>
<reference evidence="3 4" key="1">
    <citation type="submission" date="2020-08" db="EMBL/GenBank/DDBJ databases">
        <title>Oceanospirillum sp. nov. isolated from marine sediment.</title>
        <authorList>
            <person name="Ji X."/>
        </authorList>
    </citation>
    <scope>NUCLEOTIDE SEQUENCE [LARGE SCALE GENOMIC DNA]</scope>
    <source>
        <strain evidence="3 4">D5</strain>
    </source>
</reference>
<evidence type="ECO:0000256" key="1">
    <source>
        <dbReference type="SAM" id="Phobius"/>
    </source>
</evidence>
<dbReference type="AlphaFoldDB" id="A0A839IQ07"/>
<organism evidence="3 4">
    <name type="scientific">Oceanospirillum sediminis</name>
    <dbReference type="NCBI Taxonomy" id="2760088"/>
    <lineage>
        <taxon>Bacteria</taxon>
        <taxon>Pseudomonadati</taxon>
        <taxon>Pseudomonadota</taxon>
        <taxon>Gammaproteobacteria</taxon>
        <taxon>Oceanospirillales</taxon>
        <taxon>Oceanospirillaceae</taxon>
        <taxon>Oceanospirillum</taxon>
    </lineage>
</organism>
<evidence type="ECO:0000313" key="4">
    <source>
        <dbReference type="Proteomes" id="UP000565262"/>
    </source>
</evidence>
<dbReference type="InterPro" id="IPR017732">
    <property type="entry name" value="T4/T6SS_DotU"/>
</dbReference>
<keyword evidence="1" id="KW-0472">Membrane</keyword>
<dbReference type="RefSeq" id="WP_182808386.1">
    <property type="nucleotide sequence ID" value="NZ_JACJFM010000008.1"/>
</dbReference>
<dbReference type="Proteomes" id="UP000565262">
    <property type="component" value="Unassembled WGS sequence"/>
</dbReference>
<evidence type="ECO:0000313" key="3">
    <source>
        <dbReference type="EMBL" id="MBB1486602.1"/>
    </source>
</evidence>
<dbReference type="NCBIfam" id="TIGR03349">
    <property type="entry name" value="IV_VI_DotU"/>
    <property type="match status" value="1"/>
</dbReference>
<evidence type="ECO:0000259" key="2">
    <source>
        <dbReference type="Pfam" id="PF09850"/>
    </source>
</evidence>
<accession>A0A839IQ07</accession>
<gene>
    <name evidence="3" type="ORF">H4O21_08265</name>
</gene>
<keyword evidence="1" id="KW-1133">Transmembrane helix</keyword>
<sequence length="398" mass="45328">MNMDYLDEATVAIDQSGSEHGEAVNAPGQDIPLAGSAVLKYELLNQSFLQEFSYHDNNLINAGAELLGLCASIHHMSEPDDLYRFRQGIIRKITELKQRIGRYDYPPSVADKTCFLFCIVLDEMILHSDWAENSGWENQTFVSELFGVRDGGEQFYWLAEKALSQPKLLLDLIELIYIFIRLGFRGQYRQSGRKDLEQLTHQLEKVIFQARPAAGIQCQTQVSQPRKKHLPARPAHFIRQLLLFLVAIALAWGATSYWYQTTLEQRARDFIGLSEFSQSYLSQDDDRVVTYTSTDEEMNLAVQTYGRQPAISVRKAEPENVPASVGEREWTVQLATVNNQRQGERFIQDNKLDSLGAEVRAWKNRYRVIIIADSRQHGSSLVSRARALGVSDAFLFLN</sequence>
<dbReference type="Pfam" id="PF09850">
    <property type="entry name" value="DotU"/>
    <property type="match status" value="1"/>
</dbReference>
<feature type="transmembrane region" description="Helical" evidence="1">
    <location>
        <begin position="237"/>
        <end position="259"/>
    </location>
</feature>
<dbReference type="EMBL" id="JACJFM010000008">
    <property type="protein sequence ID" value="MBB1486602.1"/>
    <property type="molecule type" value="Genomic_DNA"/>
</dbReference>
<dbReference type="NCBIfam" id="NF038228">
    <property type="entry name" value="IcmH_DotU_IVB"/>
    <property type="match status" value="1"/>
</dbReference>
<dbReference type="PANTHER" id="PTHR38033">
    <property type="entry name" value="MEMBRANE PROTEIN-RELATED"/>
    <property type="match status" value="1"/>
</dbReference>